<keyword evidence="2" id="KW-0804">Transcription</keyword>
<proteinExistence type="predicted"/>
<dbReference type="EMBL" id="JAEVHI010000004">
    <property type="protein sequence ID" value="KAG5294147.1"/>
    <property type="molecule type" value="Genomic_DNA"/>
</dbReference>
<dbReference type="OrthoDB" id="340681at2759"/>
<dbReference type="AlphaFoldDB" id="A0A8H7YQ77"/>
<organism evidence="2 3">
    <name type="scientific">Ajellomyces capsulatus</name>
    <name type="common">Darling's disease fungus</name>
    <name type="synonym">Histoplasma capsulatum</name>
    <dbReference type="NCBI Taxonomy" id="5037"/>
    <lineage>
        <taxon>Eukaryota</taxon>
        <taxon>Fungi</taxon>
        <taxon>Dikarya</taxon>
        <taxon>Ascomycota</taxon>
        <taxon>Pezizomycotina</taxon>
        <taxon>Eurotiomycetes</taxon>
        <taxon>Eurotiomycetidae</taxon>
        <taxon>Onygenales</taxon>
        <taxon>Ajellomycetaceae</taxon>
        <taxon>Histoplasma</taxon>
    </lineage>
</organism>
<gene>
    <name evidence="2" type="primary">RPC37</name>
    <name evidence="2" type="ORF">I7I52_05696</name>
</gene>
<dbReference type="Proteomes" id="UP000670092">
    <property type="component" value="Unassembled WGS sequence"/>
</dbReference>
<name>A0A8H7YQ77_AJECA</name>
<feature type="region of interest" description="Disordered" evidence="1">
    <location>
        <begin position="1"/>
        <end position="40"/>
    </location>
</feature>
<dbReference type="VEuPathDB" id="FungiDB:I7I52_05696"/>
<keyword evidence="2" id="KW-0240">DNA-directed RNA polymerase</keyword>
<dbReference type="GO" id="GO:0042797">
    <property type="term" value="P:tRNA transcription by RNA polymerase III"/>
    <property type="evidence" value="ECO:0007669"/>
    <property type="project" value="TreeGrafter"/>
</dbReference>
<dbReference type="PANTHER" id="PTHR12069:SF0">
    <property type="entry name" value="DNA-DIRECTED RNA POLYMERASE III SUBUNIT RPC5"/>
    <property type="match status" value="1"/>
</dbReference>
<protein>
    <submittedName>
        <fullName evidence="2">DNA-directed RNA polymerase III complex subunit Rpc37</fullName>
    </submittedName>
</protein>
<evidence type="ECO:0000313" key="3">
    <source>
        <dbReference type="Proteomes" id="UP000670092"/>
    </source>
</evidence>
<dbReference type="PANTHER" id="PTHR12069">
    <property type="entry name" value="DNA-DIRECTED RNA POLYMERASES III 80 KDA POLYPEPTIDE RNA POLYMERASE III SUBUNIT 5"/>
    <property type="match status" value="1"/>
</dbReference>
<accession>A0A8H7YQ77</accession>
<dbReference type="Pfam" id="PF04801">
    <property type="entry name" value="RPC5"/>
    <property type="match status" value="2"/>
</dbReference>
<dbReference type="GO" id="GO:0005666">
    <property type="term" value="C:RNA polymerase III complex"/>
    <property type="evidence" value="ECO:0007669"/>
    <property type="project" value="TreeGrafter"/>
</dbReference>
<evidence type="ECO:0000313" key="2">
    <source>
        <dbReference type="EMBL" id="KAG5294147.1"/>
    </source>
</evidence>
<dbReference type="InterPro" id="IPR006886">
    <property type="entry name" value="RNA_pol_III_Rpc5"/>
</dbReference>
<evidence type="ECO:0000256" key="1">
    <source>
        <dbReference type="SAM" id="MobiDB-lite"/>
    </source>
</evidence>
<comment type="caution">
    <text evidence="2">The sequence shown here is derived from an EMBL/GenBank/DDBJ whole genome shotgun (WGS) entry which is preliminary data.</text>
</comment>
<reference evidence="2 3" key="1">
    <citation type="submission" date="2021-01" db="EMBL/GenBank/DDBJ databases">
        <title>Chromosome-level genome assembly of a human fungal pathogen reveals clustering of transcriptionally co-regulated genes.</title>
        <authorList>
            <person name="Voorhies M."/>
            <person name="Cohen S."/>
            <person name="Shea T.P."/>
            <person name="Petrus S."/>
            <person name="Munoz J.F."/>
            <person name="Poplawski S."/>
            <person name="Goldman W.E."/>
            <person name="Michael T."/>
            <person name="Cuomo C.A."/>
            <person name="Sil A."/>
            <person name="Beyhan S."/>
        </authorList>
    </citation>
    <scope>NUCLEOTIDE SEQUENCE [LARGE SCALE GENOMIC DNA]</scope>
    <source>
        <strain evidence="2 3">G184AR</strain>
    </source>
</reference>
<sequence length="387" mass="42464">MTSTVRNATASTPAPAPAPAPAPTSASTNTTTPPPTADDPVIASYDIYITDSQIRRFLLQYPDRQATQPYNAATHQKPTELRLKPRTGLVEVDIPINTHVNYDEKKGRRYGNALRKSRVIAEGGTMGMAGGFNPGARAKGLAVGAGAGAGAGIVGVEDGEDEITTGRRRRQQIFAGDEEDMLDYEDEKAGVIMTTQTLGGRIKEPVDGDPVYMLGAFRENELHLAPLSAVVQLRSQLHHLDAFDEVSARNKTIAKGKRDADEEGGSRAVQTEARAIDMKVKSAEAETGNIASNNGLLRRMHEEKWEKYTWIDENDQDSWDKYEEYMFNQSLDEPPLLQSAITPEDYIDGMSAPRIDPINPEMAGWAMKLRRKARRPSDARGRVEAVD</sequence>